<comment type="caution">
    <text evidence="1">The sequence shown here is derived from an EMBL/GenBank/DDBJ whole genome shotgun (WGS) entry which is preliminary data.</text>
</comment>
<name>A0ABP6DTL6_9ACTN</name>
<dbReference type="Proteomes" id="UP001500151">
    <property type="component" value="Unassembled WGS sequence"/>
</dbReference>
<accession>A0ABP6DTL6</accession>
<evidence type="ECO:0000313" key="2">
    <source>
        <dbReference type="Proteomes" id="UP001500151"/>
    </source>
</evidence>
<keyword evidence="2" id="KW-1185">Reference proteome</keyword>
<organism evidence="1 2">
    <name type="scientific">Streptomyces vastus</name>
    <dbReference type="NCBI Taxonomy" id="285451"/>
    <lineage>
        <taxon>Bacteria</taxon>
        <taxon>Bacillati</taxon>
        <taxon>Actinomycetota</taxon>
        <taxon>Actinomycetes</taxon>
        <taxon>Kitasatosporales</taxon>
        <taxon>Streptomycetaceae</taxon>
        <taxon>Streptomyces</taxon>
    </lineage>
</organism>
<protein>
    <submittedName>
        <fullName evidence="1">Uncharacterized protein</fullName>
    </submittedName>
</protein>
<evidence type="ECO:0000313" key="1">
    <source>
        <dbReference type="EMBL" id="GAA2650786.1"/>
    </source>
</evidence>
<sequence>MDLTYARRSAVASPGRRSLFAFARILAVLLATVALTALACGTAASVAVPPSTATMDMGHSAPSMSAQPSTVGVAGGDSGTRAFPDGGAVCAKCAEDGFDSCDGPVGDAVRNTTASPYPGAASAGGEQPCTAAPSRAVSLTGSPACALCRPPDLHLLQRLRV</sequence>
<dbReference type="EMBL" id="BAAASJ010000097">
    <property type="protein sequence ID" value="GAA2650786.1"/>
    <property type="molecule type" value="Genomic_DNA"/>
</dbReference>
<reference evidence="2" key="1">
    <citation type="journal article" date="2019" name="Int. J. Syst. Evol. Microbiol.">
        <title>The Global Catalogue of Microorganisms (GCM) 10K type strain sequencing project: providing services to taxonomists for standard genome sequencing and annotation.</title>
        <authorList>
            <consortium name="The Broad Institute Genomics Platform"/>
            <consortium name="The Broad Institute Genome Sequencing Center for Infectious Disease"/>
            <person name="Wu L."/>
            <person name="Ma J."/>
        </authorList>
    </citation>
    <scope>NUCLEOTIDE SEQUENCE [LARGE SCALE GENOMIC DNA]</scope>
    <source>
        <strain evidence="2">JCM 4524</strain>
    </source>
</reference>
<dbReference type="RefSeq" id="WP_344394165.1">
    <property type="nucleotide sequence ID" value="NZ_BAAASJ010000097.1"/>
</dbReference>
<proteinExistence type="predicted"/>
<gene>
    <name evidence="1" type="ORF">GCM10010307_60220</name>
</gene>